<dbReference type="Pfam" id="PF03176">
    <property type="entry name" value="MMPL"/>
    <property type="match status" value="1"/>
</dbReference>
<feature type="transmembrane region" description="Helical" evidence="7">
    <location>
        <begin position="201"/>
        <end position="221"/>
    </location>
</feature>
<feature type="transmembrane region" description="Helical" evidence="7">
    <location>
        <begin position="177"/>
        <end position="196"/>
    </location>
</feature>
<evidence type="ECO:0000256" key="7">
    <source>
        <dbReference type="SAM" id="Phobius"/>
    </source>
</evidence>
<feature type="transmembrane region" description="Helical" evidence="7">
    <location>
        <begin position="303"/>
        <end position="329"/>
    </location>
</feature>
<comment type="subcellular location">
    <subcellularLocation>
        <location evidence="1">Cell membrane</location>
        <topology evidence="1">Multi-pass membrane protein</topology>
    </subcellularLocation>
</comment>
<dbReference type="InterPro" id="IPR004869">
    <property type="entry name" value="MMPL_dom"/>
</dbReference>
<accession>A0A8J7WKH5</accession>
<comment type="caution">
    <text evidence="9">The sequence shown here is derived from an EMBL/GenBank/DDBJ whole genome shotgun (WGS) entry which is preliminary data.</text>
</comment>
<evidence type="ECO:0000256" key="5">
    <source>
        <dbReference type="ARBA" id="ARBA00022989"/>
    </source>
</evidence>
<dbReference type="GO" id="GO:0005886">
    <property type="term" value="C:plasma membrane"/>
    <property type="evidence" value="ECO:0007669"/>
    <property type="project" value="UniProtKB-SubCell"/>
</dbReference>
<evidence type="ECO:0000256" key="1">
    <source>
        <dbReference type="ARBA" id="ARBA00004651"/>
    </source>
</evidence>
<dbReference type="PRINTS" id="PR00702">
    <property type="entry name" value="ACRIFLAVINRP"/>
</dbReference>
<evidence type="ECO:0000256" key="2">
    <source>
        <dbReference type="ARBA" id="ARBA00010157"/>
    </source>
</evidence>
<keyword evidence="6 7" id="KW-0472">Membrane</keyword>
<evidence type="ECO:0000256" key="4">
    <source>
        <dbReference type="ARBA" id="ARBA00022692"/>
    </source>
</evidence>
<dbReference type="SUPFAM" id="SSF82866">
    <property type="entry name" value="Multidrug efflux transporter AcrB transmembrane domain"/>
    <property type="match status" value="1"/>
</dbReference>
<keyword evidence="5 7" id="KW-1133">Transmembrane helix</keyword>
<reference evidence="9" key="1">
    <citation type="submission" date="2021-04" db="EMBL/GenBank/DDBJ databases">
        <title>Genome based classification of Actinospica acidithermotolerans sp. nov., an actinobacterium isolated from an Indonesian hot spring.</title>
        <authorList>
            <person name="Kusuma A.B."/>
            <person name="Putra K.E."/>
            <person name="Nafisah S."/>
            <person name="Loh J."/>
            <person name="Nouioui I."/>
            <person name="Goodfellow M."/>
        </authorList>
    </citation>
    <scope>NUCLEOTIDE SEQUENCE</scope>
    <source>
        <strain evidence="9">DSM 45618</strain>
    </source>
</reference>
<comment type="similarity">
    <text evidence="2">Belongs to the resistance-nodulation-cell division (RND) (TC 2.A.6) family. MmpL subfamily.</text>
</comment>
<dbReference type="EMBL" id="JAGSXH010000039">
    <property type="protein sequence ID" value="MBS2963973.1"/>
    <property type="molecule type" value="Genomic_DNA"/>
</dbReference>
<evidence type="ECO:0000313" key="9">
    <source>
        <dbReference type="EMBL" id="MBS2963973.1"/>
    </source>
</evidence>
<feature type="non-terminal residue" evidence="9">
    <location>
        <position position="348"/>
    </location>
</feature>
<evidence type="ECO:0000256" key="6">
    <source>
        <dbReference type="ARBA" id="ARBA00023136"/>
    </source>
</evidence>
<evidence type="ECO:0000256" key="3">
    <source>
        <dbReference type="ARBA" id="ARBA00022475"/>
    </source>
</evidence>
<proteinExistence type="inferred from homology"/>
<dbReference type="RefSeq" id="WP_211468175.1">
    <property type="nucleotide sequence ID" value="NZ_JAGSXH010000039.1"/>
</dbReference>
<name>A0A8J7WKH5_9ACTN</name>
<dbReference type="InterPro" id="IPR001036">
    <property type="entry name" value="Acrflvin-R"/>
</dbReference>
<feature type="transmembrane region" description="Helical" evidence="7">
    <location>
        <begin position="227"/>
        <end position="248"/>
    </location>
</feature>
<gene>
    <name evidence="9" type="ORF">KGA66_13030</name>
</gene>
<dbReference type="PROSITE" id="PS50156">
    <property type="entry name" value="SSD"/>
    <property type="match status" value="1"/>
</dbReference>
<dbReference type="AlphaFoldDB" id="A0A8J7WKH5"/>
<keyword evidence="10" id="KW-1185">Reference proteome</keyword>
<feature type="domain" description="SSD" evidence="8">
    <location>
        <begin position="181"/>
        <end position="326"/>
    </location>
</feature>
<dbReference type="InterPro" id="IPR050545">
    <property type="entry name" value="Mycobact_MmpL"/>
</dbReference>
<keyword evidence="4 7" id="KW-0812">Transmembrane</keyword>
<keyword evidence="3" id="KW-1003">Cell membrane</keyword>
<protein>
    <submittedName>
        <fullName evidence="9">MMPL family transporter</fullName>
    </submittedName>
</protein>
<dbReference type="GO" id="GO:0022857">
    <property type="term" value="F:transmembrane transporter activity"/>
    <property type="evidence" value="ECO:0007669"/>
    <property type="project" value="InterPro"/>
</dbReference>
<dbReference type="PANTHER" id="PTHR33406:SF11">
    <property type="entry name" value="MEMBRANE PROTEIN SCO6666-RELATED"/>
    <property type="match status" value="1"/>
</dbReference>
<evidence type="ECO:0000259" key="8">
    <source>
        <dbReference type="PROSITE" id="PS50156"/>
    </source>
</evidence>
<organism evidence="9 10">
    <name type="scientific">Actinocrinis puniceicyclus</name>
    <dbReference type="NCBI Taxonomy" id="977794"/>
    <lineage>
        <taxon>Bacteria</taxon>
        <taxon>Bacillati</taxon>
        <taxon>Actinomycetota</taxon>
        <taxon>Actinomycetes</taxon>
        <taxon>Catenulisporales</taxon>
        <taxon>Actinospicaceae</taxon>
        <taxon>Actinocrinis</taxon>
    </lineage>
</organism>
<dbReference type="InterPro" id="IPR000731">
    <property type="entry name" value="SSD"/>
</dbReference>
<evidence type="ECO:0000313" key="10">
    <source>
        <dbReference type="Proteomes" id="UP000677913"/>
    </source>
</evidence>
<dbReference type="Gene3D" id="1.20.1640.10">
    <property type="entry name" value="Multidrug efflux transporter AcrB transmembrane domain"/>
    <property type="match status" value="1"/>
</dbReference>
<dbReference type="Proteomes" id="UP000677913">
    <property type="component" value="Unassembled WGS sequence"/>
</dbReference>
<feature type="transmembrane region" description="Helical" evidence="7">
    <location>
        <begin position="275"/>
        <end position="297"/>
    </location>
</feature>
<dbReference type="PANTHER" id="PTHR33406">
    <property type="entry name" value="MEMBRANE PROTEIN MJ1562-RELATED"/>
    <property type="match status" value="1"/>
</dbReference>
<sequence>MTALARWCHAHRLVVVLLWIALLVGLGSAVLASGSSYSNSFSLKNTESAKASQLLDTAFPGHGGDSATVVWHDSAAPVRDPAVKARVTTALDSIARLPGVLSVSSPYVAAETGQVSADGHTAYASVQLVDGVKAPSAGALQTLVRTAQNASAGALDVEVGGSAVQQLEQNPNTHSELVGILAAAVVLFAALGSLFAMALPILTGVAGVGGGLLAIGLLSHTLNVANFAPTLGALIGLGVGIDYALFIVSRYRSALRSGLPVGEAIGTAVNTSGRAVLFAGGTVCIALLGMMVLGLGFLNGVALAASITVGFTVLAALTLLPALLGMLGLRVFSRRERRRLALGGGGGQ</sequence>